<sequence>TMVCVRVVRMSGEVMEIHLADLQRDEHVCVGYVKMHLAKASPRTPTACVVRLIGTDAKEMGNIEQIATECLEQGVLQYAVVDVMSLTPRLLDVDPFHLIFPADPKKLMDTGLVIDLAHEMFEIRGRDVDVCQRFFCAWTEAVMDTSKTEANQVEPDGCTLLTRMLALWDELQRRNLQSQPWDGPPNPFGSCALMAVHMTTNRFAVEKMQVQTLEQTFQTIEGVLVDATFQDLNALNLEPFHVVFPADPKTLMDPAFVINLAHGIFKTRGRDVNACQKFFSAWTKAVMGTSKAEANQVEPDGRTLLTRMLVLLKIVYDPIPSGQGQCEFGDDFLLPAQRAIVRTMIWLVRKKLHIQTVEKTFHVSPYDGMIKLLWTFVQDKLSLPRGAGHHGGLVEGYGADLMLALIDKGLPRRYWAGCFGPFDDNLLQYILESTCNPDPYEHTEAEGRLSIALAKKYTLEELCHQSSDGYSAIFYAERVAREIGDRWPVNAPEGLGIWVQLRDVMREQLQVCAGEFQGTLCELAALAGSVRMALGGQSLPAFDEQLWVRASVVRQQWLSMGWRFTRRDLHGQTSEVVSWHFQAARQGQGG</sequence>
<organism evidence="1 2">
    <name type="scientific">Symbiodinium natans</name>
    <dbReference type="NCBI Taxonomy" id="878477"/>
    <lineage>
        <taxon>Eukaryota</taxon>
        <taxon>Sar</taxon>
        <taxon>Alveolata</taxon>
        <taxon>Dinophyceae</taxon>
        <taxon>Suessiales</taxon>
        <taxon>Symbiodiniaceae</taxon>
        <taxon>Symbiodinium</taxon>
    </lineage>
</organism>
<feature type="non-terminal residue" evidence="1">
    <location>
        <position position="1"/>
    </location>
</feature>
<dbReference type="OrthoDB" id="411010at2759"/>
<evidence type="ECO:0000313" key="2">
    <source>
        <dbReference type="Proteomes" id="UP000604046"/>
    </source>
</evidence>
<keyword evidence="2" id="KW-1185">Reference proteome</keyword>
<accession>A0A812KGG2</accession>
<proteinExistence type="predicted"/>
<reference evidence="1" key="1">
    <citation type="submission" date="2021-02" db="EMBL/GenBank/DDBJ databases">
        <authorList>
            <person name="Dougan E. K."/>
            <person name="Rhodes N."/>
            <person name="Thang M."/>
            <person name="Chan C."/>
        </authorList>
    </citation>
    <scope>NUCLEOTIDE SEQUENCE</scope>
</reference>
<comment type="caution">
    <text evidence="1">The sequence shown here is derived from an EMBL/GenBank/DDBJ whole genome shotgun (WGS) entry which is preliminary data.</text>
</comment>
<evidence type="ECO:0000313" key="1">
    <source>
        <dbReference type="EMBL" id="CAE7223326.1"/>
    </source>
</evidence>
<protein>
    <submittedName>
        <fullName evidence="1">Uncharacterized protein</fullName>
    </submittedName>
</protein>
<dbReference type="EMBL" id="CAJNDS010000622">
    <property type="protein sequence ID" value="CAE7223326.1"/>
    <property type="molecule type" value="Genomic_DNA"/>
</dbReference>
<name>A0A812KGG2_9DINO</name>
<dbReference type="AlphaFoldDB" id="A0A812KGG2"/>
<dbReference type="Proteomes" id="UP000604046">
    <property type="component" value="Unassembled WGS sequence"/>
</dbReference>
<gene>
    <name evidence="1" type="ORF">SNAT2548_LOCUS8407</name>
</gene>